<proteinExistence type="predicted"/>
<evidence type="ECO:0000313" key="2">
    <source>
        <dbReference type="EMBL" id="AJA51731.1"/>
    </source>
</evidence>
<dbReference type="KEGG" id="cpat:CLPA_c16730"/>
<name>A0A0H3J750_CLOPA</name>
<evidence type="ECO:0000313" key="5">
    <source>
        <dbReference type="Proteomes" id="UP000030905"/>
    </source>
</evidence>
<dbReference type="KEGG" id="cpae:CPAST_c16730"/>
<dbReference type="InterPro" id="IPR049238">
    <property type="entry name" value="DUF6873"/>
</dbReference>
<evidence type="ECO:0000259" key="1">
    <source>
        <dbReference type="Pfam" id="PF21778"/>
    </source>
</evidence>
<dbReference type="Proteomes" id="UP000030905">
    <property type="component" value="Chromosome"/>
</dbReference>
<dbReference type="Proteomes" id="UP000028042">
    <property type="component" value="Unassembled WGS sequence"/>
</dbReference>
<feature type="domain" description="DUF6873" evidence="1">
    <location>
        <begin position="5"/>
        <end position="230"/>
    </location>
</feature>
<dbReference type="EMBL" id="CP009268">
    <property type="protein sequence ID" value="AJA51731.1"/>
    <property type="molecule type" value="Genomic_DNA"/>
</dbReference>
<reference evidence="3" key="2">
    <citation type="submission" date="2015-10" db="EMBL/GenBank/DDBJ databases">
        <title>Improved Draft Genome Sequence of Clostridium pasteurianum Strain ATCC 6013 (DSM 525) Using a Hybrid Next-Generation Sequencing Approach.</title>
        <authorList>
            <person name="Pyne M.E."/>
            <person name="Utturkar S.M."/>
            <person name="Brown S.D."/>
            <person name="Moo-Young M."/>
            <person name="Chung D.A."/>
            <person name="Chou P.C."/>
        </authorList>
    </citation>
    <scope>NUCLEOTIDE SEQUENCE</scope>
    <source>
        <strain evidence="3">ATCC 6013</strain>
    </source>
</reference>
<evidence type="ECO:0000313" key="3">
    <source>
        <dbReference type="EMBL" id="KRU12261.1"/>
    </source>
</evidence>
<sequence>MKNVLIDFRTSETEKENLYKNGFNSIIVPPSGHLYNAVCGHPDMLLHIIDKKNIIVHKDMDTSFINIIDNLDYNVTKTYKNLKDKYPEDICLNALNTKHIFLHNLKYTDKNLLSKIKGKKLCDVKQGYSKCSTALISDSAAITSDIKIHNVLKTNGMKVLLLPPGDIELPGLNYGFIGGTCGILEEGNIAFFGDLNNYLYKNTVLKFLIQEDIRPIFLSKGKLIDRGTLFTL</sequence>
<accession>A0A0H3J750</accession>
<dbReference type="AlphaFoldDB" id="A0A0H3J750"/>
<dbReference type="EMBL" id="JPGY02000001">
    <property type="protein sequence ID" value="KRU12261.1"/>
    <property type="molecule type" value="Genomic_DNA"/>
</dbReference>
<evidence type="ECO:0000313" key="4">
    <source>
        <dbReference type="Proteomes" id="UP000028042"/>
    </source>
</evidence>
<gene>
    <name evidence="2" type="ORF">CLPA_c16730</name>
    <name evidence="3" type="ORF">CP6013_01508</name>
</gene>
<keyword evidence="5" id="KW-1185">Reference proteome</keyword>
<reference evidence="3 4" key="3">
    <citation type="journal article" name="Genome Announc.">
        <title>Improved Draft Genome Sequence of Clostridium pasteurianum Strain ATCC 6013 (DSM 525) Using a Hybrid Next-Generation Sequencing Approach.</title>
        <authorList>
            <person name="Pyne M.E."/>
            <person name="Utturkar S."/>
            <person name="Brown S.D."/>
            <person name="Moo-Young M."/>
            <person name="Chung D.A."/>
            <person name="Chou C.P."/>
        </authorList>
    </citation>
    <scope>NUCLEOTIDE SEQUENCE [LARGE SCALE GENOMIC DNA]</scope>
    <source>
        <strain evidence="3 4">ATCC 6013</strain>
    </source>
</reference>
<dbReference type="GeneID" id="93073836"/>
<organism evidence="2 5">
    <name type="scientific">Clostridium pasteurianum DSM 525 = ATCC 6013</name>
    <dbReference type="NCBI Taxonomy" id="1262449"/>
    <lineage>
        <taxon>Bacteria</taxon>
        <taxon>Bacillati</taxon>
        <taxon>Bacillota</taxon>
        <taxon>Clostridia</taxon>
        <taxon>Eubacteriales</taxon>
        <taxon>Clostridiaceae</taxon>
        <taxon>Clostridium</taxon>
    </lineage>
</organism>
<dbReference type="PATRIC" id="fig|1262449.3.peg.1508"/>
<dbReference type="Pfam" id="PF21778">
    <property type="entry name" value="DUF6873"/>
    <property type="match status" value="1"/>
</dbReference>
<dbReference type="eggNOG" id="ENOG502ZBQJ">
    <property type="taxonomic scope" value="Bacteria"/>
</dbReference>
<protein>
    <recommendedName>
        <fullName evidence="1">DUF6873 domain-containing protein</fullName>
    </recommendedName>
</protein>
<dbReference type="RefSeq" id="WP_003443601.1">
    <property type="nucleotide sequence ID" value="NZ_ANZB01000004.1"/>
</dbReference>
<reference evidence="2 5" key="1">
    <citation type="journal article" date="2015" name="Genome Announc.">
        <title>Complete Genome Sequence of the Nitrogen-Fixing and Solvent-Producing Clostridium pasteurianum DSM 525.</title>
        <authorList>
            <person name="Poehlein A."/>
            <person name="Grosse-Honebrink A."/>
            <person name="Zhang Y."/>
            <person name="Minton N.P."/>
            <person name="Daniel R."/>
        </authorList>
    </citation>
    <scope>NUCLEOTIDE SEQUENCE [LARGE SCALE GENOMIC DNA]</scope>
    <source>
        <strain evidence="2">DSM 525</strain>
        <strain evidence="5">DSM 525 / ATCC 6013</strain>
    </source>
</reference>